<reference evidence="2" key="2">
    <citation type="submission" date="2023-06" db="EMBL/GenBank/DDBJ databases">
        <authorList>
            <consortium name="Lawrence Berkeley National Laboratory"/>
            <person name="Haridas S."/>
            <person name="Hensen N."/>
            <person name="Bonometti L."/>
            <person name="Westerberg I."/>
            <person name="Brannstrom I.O."/>
            <person name="Guillou S."/>
            <person name="Cros-Aarteil S."/>
            <person name="Calhoun S."/>
            <person name="Kuo A."/>
            <person name="Mondo S."/>
            <person name="Pangilinan J."/>
            <person name="Riley R."/>
            <person name="LaButti K."/>
            <person name="Andreopoulos B."/>
            <person name="Lipzen A."/>
            <person name="Chen C."/>
            <person name="Yanf M."/>
            <person name="Daum C."/>
            <person name="Ng V."/>
            <person name="Clum A."/>
            <person name="Steindorff A."/>
            <person name="Ohm R."/>
            <person name="Martin F."/>
            <person name="Silar P."/>
            <person name="Natvig D."/>
            <person name="Lalanne C."/>
            <person name="Gautier V."/>
            <person name="Ament-velasquez S.L."/>
            <person name="Kruys A."/>
            <person name="Hutchinson M.I."/>
            <person name="Powell A.J."/>
            <person name="Barry K."/>
            <person name="Miller A.N."/>
            <person name="Grigoriev I.V."/>
            <person name="Debuchy R."/>
            <person name="Gladieux P."/>
            <person name="Thoren M.H."/>
            <person name="Johannesson H."/>
        </authorList>
    </citation>
    <scope>NUCLEOTIDE SEQUENCE</scope>
    <source>
        <strain evidence="2">CBS 232.78</strain>
    </source>
</reference>
<accession>A0AAE0NCH4</accession>
<proteinExistence type="predicted"/>
<keyword evidence="1" id="KW-0472">Membrane</keyword>
<sequence length="402" mass="44845">MAIAELESPYPLKGVTDSDLQKLTRVLWNWNICSGCQDGPATSCAEPKCSWRVGSTRLRCFFDFYRDVTSYYVPELLPGSRPALRNHDDVLDIIRLLKGNPAKMRSELTEEYFSERPNSNPPPPAADQHRAFNLAVKVMSMVTCSAENQPSDLLELGMQPIQWRADRSLTEFMTQAFPKADVGDLRVIDDAGRTKDVKHAITARKLRKVAGLKFEETDDLRSHLRLDTKTGVIQIFHYTSMLKEHLLTASTPATTNSGVIPRQIALEALDSVQKILFPLDTDSELILRGLVSKNAFDPDSLQYDSTAYRSSSGDEGGSENDITYTYFGSRLLDLYEELEDPTPRGLAEKWLQRKSGARYVMLATLAGVCIAIVLGMLGLAVGIFQAWVSYEAWKHPNGGSND</sequence>
<evidence type="ECO:0000256" key="1">
    <source>
        <dbReference type="SAM" id="Phobius"/>
    </source>
</evidence>
<reference evidence="2" key="1">
    <citation type="journal article" date="2023" name="Mol. Phylogenet. Evol.">
        <title>Genome-scale phylogeny and comparative genomics of the fungal order Sordariales.</title>
        <authorList>
            <person name="Hensen N."/>
            <person name="Bonometti L."/>
            <person name="Westerberg I."/>
            <person name="Brannstrom I.O."/>
            <person name="Guillou S."/>
            <person name="Cros-Aarteil S."/>
            <person name="Calhoun S."/>
            <person name="Haridas S."/>
            <person name="Kuo A."/>
            <person name="Mondo S."/>
            <person name="Pangilinan J."/>
            <person name="Riley R."/>
            <person name="LaButti K."/>
            <person name="Andreopoulos B."/>
            <person name="Lipzen A."/>
            <person name="Chen C."/>
            <person name="Yan M."/>
            <person name="Daum C."/>
            <person name="Ng V."/>
            <person name="Clum A."/>
            <person name="Steindorff A."/>
            <person name="Ohm R.A."/>
            <person name="Martin F."/>
            <person name="Silar P."/>
            <person name="Natvig D.O."/>
            <person name="Lalanne C."/>
            <person name="Gautier V."/>
            <person name="Ament-Velasquez S.L."/>
            <person name="Kruys A."/>
            <person name="Hutchinson M.I."/>
            <person name="Powell A.J."/>
            <person name="Barry K."/>
            <person name="Miller A.N."/>
            <person name="Grigoriev I.V."/>
            <person name="Debuchy R."/>
            <person name="Gladieux P."/>
            <person name="Hiltunen Thoren M."/>
            <person name="Johannesson H."/>
        </authorList>
    </citation>
    <scope>NUCLEOTIDE SEQUENCE</scope>
    <source>
        <strain evidence="2">CBS 232.78</strain>
    </source>
</reference>
<feature type="transmembrane region" description="Helical" evidence="1">
    <location>
        <begin position="359"/>
        <end position="388"/>
    </location>
</feature>
<dbReference type="Proteomes" id="UP001285441">
    <property type="component" value="Unassembled WGS sequence"/>
</dbReference>
<keyword evidence="3" id="KW-1185">Reference proteome</keyword>
<evidence type="ECO:0000313" key="3">
    <source>
        <dbReference type="Proteomes" id="UP001285441"/>
    </source>
</evidence>
<name>A0AAE0NCH4_9PEZI</name>
<keyword evidence="1" id="KW-0812">Transmembrane</keyword>
<comment type="caution">
    <text evidence="2">The sequence shown here is derived from an EMBL/GenBank/DDBJ whole genome shotgun (WGS) entry which is preliminary data.</text>
</comment>
<organism evidence="2 3">
    <name type="scientific">Podospora didyma</name>
    <dbReference type="NCBI Taxonomy" id="330526"/>
    <lineage>
        <taxon>Eukaryota</taxon>
        <taxon>Fungi</taxon>
        <taxon>Dikarya</taxon>
        <taxon>Ascomycota</taxon>
        <taxon>Pezizomycotina</taxon>
        <taxon>Sordariomycetes</taxon>
        <taxon>Sordariomycetidae</taxon>
        <taxon>Sordariales</taxon>
        <taxon>Podosporaceae</taxon>
        <taxon>Podospora</taxon>
    </lineage>
</organism>
<dbReference type="EMBL" id="JAULSW010000006">
    <property type="protein sequence ID" value="KAK3377594.1"/>
    <property type="molecule type" value="Genomic_DNA"/>
</dbReference>
<keyword evidence="1" id="KW-1133">Transmembrane helix</keyword>
<evidence type="ECO:0000313" key="2">
    <source>
        <dbReference type="EMBL" id="KAK3377594.1"/>
    </source>
</evidence>
<dbReference type="AlphaFoldDB" id="A0AAE0NCH4"/>
<protein>
    <submittedName>
        <fullName evidence="2">Uncharacterized protein</fullName>
    </submittedName>
</protein>
<gene>
    <name evidence="2" type="ORF">B0H63DRAFT_435786</name>
</gene>